<reference evidence="1" key="2">
    <citation type="submission" date="2022-06" db="UniProtKB">
        <authorList>
            <consortium name="EnsemblMetazoa"/>
        </authorList>
    </citation>
    <scope>IDENTIFICATION</scope>
    <source>
        <strain evidence="1">PS312</strain>
    </source>
</reference>
<accession>A0A2A6BJ33</accession>
<dbReference type="OrthoDB" id="5817707at2759"/>
<evidence type="ECO:0000313" key="1">
    <source>
        <dbReference type="EnsemblMetazoa" id="PPA39789.1"/>
    </source>
</evidence>
<accession>A0A8R1UY19</accession>
<dbReference type="AlphaFoldDB" id="A0A2A6BJ33"/>
<dbReference type="PANTHER" id="PTHR35572">
    <property type="entry name" value="PROTEIN CBG04538-RELATED"/>
    <property type="match status" value="1"/>
</dbReference>
<dbReference type="EnsemblMetazoa" id="PPA39789.1">
    <property type="protein sequence ID" value="PPA39789.1"/>
    <property type="gene ID" value="WBGene00278158"/>
</dbReference>
<protein>
    <submittedName>
        <fullName evidence="1">Mig-18</fullName>
    </submittedName>
</protein>
<keyword evidence="2" id="KW-1185">Reference proteome</keyword>
<organism evidence="1 2">
    <name type="scientific">Pristionchus pacificus</name>
    <name type="common">Parasitic nematode worm</name>
    <dbReference type="NCBI Taxonomy" id="54126"/>
    <lineage>
        <taxon>Eukaryota</taxon>
        <taxon>Metazoa</taxon>
        <taxon>Ecdysozoa</taxon>
        <taxon>Nematoda</taxon>
        <taxon>Chromadorea</taxon>
        <taxon>Rhabditida</taxon>
        <taxon>Rhabditina</taxon>
        <taxon>Diplogasteromorpha</taxon>
        <taxon>Diplogasteroidea</taxon>
        <taxon>Neodiplogasteridae</taxon>
        <taxon>Pristionchus</taxon>
    </lineage>
</organism>
<dbReference type="InterPro" id="IPR040282">
    <property type="entry name" value="Mig-18-like"/>
</dbReference>
<dbReference type="Proteomes" id="UP000005239">
    <property type="component" value="Unassembled WGS sequence"/>
</dbReference>
<sequence>MSVTNCCKKTHQSPVLTLESSIPSLYPFTPMVFPIFIPLLPLLSFISAAPAKLGCDDHGVWHADGERWLRGHYFLVVCTDGIIEVQHCVTDVGSIIPLGTKTFVENGVEYTCLDEESDRRPERNYKEQDIEGSGELGSMCEDTNDLAINSFMICCISRRIKGCVDYYGDWVKQGHFVTENRGLKLCTIQPGGMKGRIENRGCFNGSRDDDVEEASFHIAKYTVWREGDIDLRCGDNGIVPYRCYVKEKKGKEKQYYVGSAWIDNNGDFNICK</sequence>
<name>A0A2A6BJ33_PRIPA</name>
<proteinExistence type="predicted"/>
<reference evidence="2" key="1">
    <citation type="journal article" date="2008" name="Nat. Genet.">
        <title>The Pristionchus pacificus genome provides a unique perspective on nematode lifestyle and parasitism.</title>
        <authorList>
            <person name="Dieterich C."/>
            <person name="Clifton S.W."/>
            <person name="Schuster L.N."/>
            <person name="Chinwalla A."/>
            <person name="Delehaunty K."/>
            <person name="Dinkelacker I."/>
            <person name="Fulton L."/>
            <person name="Fulton R."/>
            <person name="Godfrey J."/>
            <person name="Minx P."/>
            <person name="Mitreva M."/>
            <person name="Roeseler W."/>
            <person name="Tian H."/>
            <person name="Witte H."/>
            <person name="Yang S.P."/>
            <person name="Wilson R.K."/>
            <person name="Sommer R.J."/>
        </authorList>
    </citation>
    <scope>NUCLEOTIDE SEQUENCE [LARGE SCALE GENOMIC DNA]</scope>
    <source>
        <strain evidence="2">PS312</strain>
    </source>
</reference>
<dbReference type="PANTHER" id="PTHR35572:SF3">
    <property type="entry name" value="ABNORMAL CELL MIGRATION PROTEIN 18"/>
    <property type="match status" value="1"/>
</dbReference>
<gene>
    <name evidence="1" type="primary">WBGene00278158</name>
</gene>
<evidence type="ECO:0000313" key="2">
    <source>
        <dbReference type="Proteomes" id="UP000005239"/>
    </source>
</evidence>